<dbReference type="Proteomes" id="UP000013966">
    <property type="component" value="Plasmid p1"/>
</dbReference>
<evidence type="ECO:0000313" key="2">
    <source>
        <dbReference type="Proteomes" id="UP000013966"/>
    </source>
</evidence>
<dbReference type="AlphaFoldDB" id="R4WR74"/>
<dbReference type="HOGENOM" id="CLU_3005290_0_0_4"/>
<evidence type="ECO:0000313" key="1">
    <source>
        <dbReference type="EMBL" id="BAN27173.1"/>
    </source>
</evidence>
<gene>
    <name evidence="1" type="ORF">BRPE64_DCDS02370</name>
</gene>
<accession>R4WR74</accession>
<reference evidence="1 2" key="2">
    <citation type="journal article" date="2018" name="Int. J. Syst. Evol. Microbiol.">
        <title>Burkholderia insecticola sp. nov., a gut symbiotic bacterium of the bean bug Riptortus pedestris.</title>
        <authorList>
            <person name="Takeshita K."/>
            <person name="Tamaki H."/>
            <person name="Ohbayashi T."/>
            <person name="Meng X.-Y."/>
            <person name="Sone T."/>
            <person name="Mitani Y."/>
            <person name="Peeters C."/>
            <person name="Kikuchi Y."/>
            <person name="Vandamme P."/>
        </authorList>
    </citation>
    <scope>NUCLEOTIDE SEQUENCE [LARGE SCALE GENOMIC DNA]</scope>
    <source>
        <strain evidence="1">RPE64</strain>
        <plasmid evidence="1 2">p1</plasmid>
    </source>
</reference>
<geneLocation type="plasmid" evidence="1 2">
    <name>p1</name>
</geneLocation>
<dbReference type="PATRIC" id="fig|758793.3.peg.5387"/>
<dbReference type="KEGG" id="buo:BRPE64_DCDS02370"/>
<proteinExistence type="predicted"/>
<keyword evidence="2" id="KW-1185">Reference proteome</keyword>
<reference evidence="1 2" key="1">
    <citation type="journal article" date="2013" name="Genome Announc.">
        <title>Complete Genome Sequence of Burkholderia sp. Strain RPE64, Bacterial Symbiont of the Bean Bug Riptortus pedestris.</title>
        <authorList>
            <person name="Shibata T.F."/>
            <person name="Maeda T."/>
            <person name="Nikoh N."/>
            <person name="Yamaguchi K."/>
            <person name="Oshima K."/>
            <person name="Hattori M."/>
            <person name="Nishiyama T."/>
            <person name="Hasebe M."/>
            <person name="Fukatsu T."/>
            <person name="Kikuchi Y."/>
            <person name="Shigenobu S."/>
        </authorList>
    </citation>
    <scope>NUCLEOTIDE SEQUENCE [LARGE SCALE GENOMIC DNA]</scope>
    <source>
        <plasmid evidence="1 2">p1</plasmid>
    </source>
</reference>
<sequence>MPDGPQIKECCLRRWIDEQIQITVFRIFSASDGTEDARIHCVVRFDDATNLVTMSF</sequence>
<dbReference type="EMBL" id="AP013061">
    <property type="protein sequence ID" value="BAN27173.1"/>
    <property type="molecule type" value="Genomic_DNA"/>
</dbReference>
<keyword evidence="1" id="KW-0614">Plasmid</keyword>
<organism evidence="1 2">
    <name type="scientific">Caballeronia insecticola</name>
    <dbReference type="NCBI Taxonomy" id="758793"/>
    <lineage>
        <taxon>Bacteria</taxon>
        <taxon>Pseudomonadati</taxon>
        <taxon>Pseudomonadota</taxon>
        <taxon>Betaproteobacteria</taxon>
        <taxon>Burkholderiales</taxon>
        <taxon>Burkholderiaceae</taxon>
        <taxon>Caballeronia</taxon>
    </lineage>
</organism>
<protein>
    <submittedName>
        <fullName evidence="1">Uncharacterized protein</fullName>
    </submittedName>
</protein>
<name>R4WR74_9BURK</name>